<evidence type="ECO:0008006" key="2">
    <source>
        <dbReference type="Google" id="ProtNLM"/>
    </source>
</evidence>
<dbReference type="AlphaFoldDB" id="A0A0F9CM23"/>
<proteinExistence type="predicted"/>
<dbReference type="Gene3D" id="3.30.420.240">
    <property type="match status" value="1"/>
</dbReference>
<protein>
    <recommendedName>
        <fullName evidence="2">Terminase large subunit gp17-like C-terminal domain-containing protein</fullName>
    </recommendedName>
</protein>
<comment type="caution">
    <text evidence="1">The sequence shown here is derived from an EMBL/GenBank/DDBJ whole genome shotgun (WGS) entry which is preliminary data.</text>
</comment>
<organism evidence="1">
    <name type="scientific">marine sediment metagenome</name>
    <dbReference type="NCBI Taxonomy" id="412755"/>
    <lineage>
        <taxon>unclassified sequences</taxon>
        <taxon>metagenomes</taxon>
        <taxon>ecological metagenomes</taxon>
    </lineage>
</organism>
<evidence type="ECO:0000313" key="1">
    <source>
        <dbReference type="EMBL" id="KKL50373.1"/>
    </source>
</evidence>
<name>A0A0F9CM23_9ZZZZ</name>
<reference evidence="1" key="1">
    <citation type="journal article" date="2015" name="Nature">
        <title>Complex archaea that bridge the gap between prokaryotes and eukaryotes.</title>
        <authorList>
            <person name="Spang A."/>
            <person name="Saw J.H."/>
            <person name="Jorgensen S.L."/>
            <person name="Zaremba-Niedzwiedzka K."/>
            <person name="Martijn J."/>
            <person name="Lind A.E."/>
            <person name="van Eijk R."/>
            <person name="Schleper C."/>
            <person name="Guy L."/>
            <person name="Ettema T.J."/>
        </authorList>
    </citation>
    <scope>NUCLEOTIDE SEQUENCE</scope>
</reference>
<feature type="non-terminal residue" evidence="1">
    <location>
        <position position="1"/>
    </location>
</feature>
<dbReference type="EMBL" id="LAZR01032623">
    <property type="protein sequence ID" value="KKL50373.1"/>
    <property type="molecule type" value="Genomic_DNA"/>
</dbReference>
<accession>A0A0F9CM23</accession>
<sequence>IHWAWRKNGELAQACNASPDEICWLFRQEYPATAAEAFQAADHDAFISPELVLVARKFEALDQSTAALVLGVDIARGGKDKTRIIDRQGRRAGSRCDVTLDTRDLMEIVGRVAREIERLEPGAVFIDGTGIGAGVYDRLKELRHKGIHIVNFGGKPHEGDRYANKRAEMWADMATWLGDGGGADIPDRDEWQASLCAPGYAFDSNTRLLMEPKDKIRSRVGFSPDVGDALALTFAEDVHLGPSLMTKALRSLSACKRTNLAQGDLGWLSI</sequence>
<gene>
    <name evidence="1" type="ORF">LCGC14_2306120</name>
</gene>